<keyword evidence="2" id="KW-1185">Reference proteome</keyword>
<name>A0ABV7JF00_9GAMM</name>
<dbReference type="Proteomes" id="UP001595533">
    <property type="component" value="Unassembled WGS sequence"/>
</dbReference>
<evidence type="ECO:0008006" key="3">
    <source>
        <dbReference type="Google" id="ProtNLM"/>
    </source>
</evidence>
<reference evidence="2" key="1">
    <citation type="journal article" date="2019" name="Int. J. Syst. Evol. Microbiol.">
        <title>The Global Catalogue of Microorganisms (GCM) 10K type strain sequencing project: providing services to taxonomists for standard genome sequencing and annotation.</title>
        <authorList>
            <consortium name="The Broad Institute Genomics Platform"/>
            <consortium name="The Broad Institute Genome Sequencing Center for Infectious Disease"/>
            <person name="Wu L."/>
            <person name="Ma J."/>
        </authorList>
    </citation>
    <scope>NUCLEOTIDE SEQUENCE [LARGE SCALE GENOMIC DNA]</scope>
    <source>
        <strain evidence="2">KCTC 42953</strain>
    </source>
</reference>
<evidence type="ECO:0000313" key="2">
    <source>
        <dbReference type="Proteomes" id="UP001595533"/>
    </source>
</evidence>
<dbReference type="EMBL" id="JBHRTS010000008">
    <property type="protein sequence ID" value="MFC3195434.1"/>
    <property type="molecule type" value="Genomic_DNA"/>
</dbReference>
<evidence type="ECO:0000313" key="1">
    <source>
        <dbReference type="EMBL" id="MFC3195434.1"/>
    </source>
</evidence>
<sequence>MKTTHWDPIDPAFAKTYSKEQLTEIWSQLHAADLAPLPEGQLLEAWLMFHNGAFAGAAELAGTLGDIGLPVVMRSVVAYTDYVCEDEDECVELLEEAYQLGESSDSEDVNNRFTTALAMGRYSQSISITKALTKGLGGKVKQLLTDVLAEQPDHAEAHLAMAMYHAEIIDKVGATLGGLTYGANAKTAAKHIDQALELEPNAINLIEAGNAWLLLKGDKGMERATDYYQQAAQVQPLDALQTLDVDFAQSQLED</sequence>
<gene>
    <name evidence="1" type="ORF">ACFODZ_14360</name>
</gene>
<accession>A0ABV7JF00</accession>
<proteinExistence type="predicted"/>
<dbReference type="InterPro" id="IPR011990">
    <property type="entry name" value="TPR-like_helical_dom_sf"/>
</dbReference>
<organism evidence="1 2">
    <name type="scientific">Marinicella sediminis</name>
    <dbReference type="NCBI Taxonomy" id="1792834"/>
    <lineage>
        <taxon>Bacteria</taxon>
        <taxon>Pseudomonadati</taxon>
        <taxon>Pseudomonadota</taxon>
        <taxon>Gammaproteobacteria</taxon>
        <taxon>Lysobacterales</taxon>
        <taxon>Marinicellaceae</taxon>
        <taxon>Marinicella</taxon>
    </lineage>
</organism>
<dbReference type="SUPFAM" id="SSF48452">
    <property type="entry name" value="TPR-like"/>
    <property type="match status" value="1"/>
</dbReference>
<dbReference type="RefSeq" id="WP_077412654.1">
    <property type="nucleotide sequence ID" value="NZ_JBHRTS010000008.1"/>
</dbReference>
<protein>
    <recommendedName>
        <fullName evidence="3">Tetratricopeptide repeat protein</fullName>
    </recommendedName>
</protein>
<comment type="caution">
    <text evidence="1">The sequence shown here is derived from an EMBL/GenBank/DDBJ whole genome shotgun (WGS) entry which is preliminary data.</text>
</comment>
<dbReference type="Gene3D" id="1.25.40.10">
    <property type="entry name" value="Tetratricopeptide repeat domain"/>
    <property type="match status" value="1"/>
</dbReference>